<dbReference type="UniPathway" id="UPA00135">
    <property type="reaction ID" value="UER00197"/>
</dbReference>
<evidence type="ECO:0000256" key="1">
    <source>
        <dbReference type="ARBA" id="ARBA00003483"/>
    </source>
</evidence>
<dbReference type="AlphaFoldDB" id="A0A2A9CT31"/>
<comment type="subunit">
    <text evidence="11">Homodimer.</text>
</comment>
<comment type="function">
    <text evidence="1 11">Catalyzes the reversible conversion of 3-phosphohydroxypyruvate to phosphoserine and of 3-hydroxy-2-oxo-4-phosphonooxybutanoate to phosphohydroxythreonine.</text>
</comment>
<evidence type="ECO:0000256" key="11">
    <source>
        <dbReference type="HAMAP-Rule" id="MF_00160"/>
    </source>
</evidence>
<protein>
    <recommendedName>
        <fullName evidence="11">Phosphoserine aminotransferase</fullName>
        <ecNumber evidence="11">2.6.1.52</ecNumber>
    </recommendedName>
    <alternativeName>
        <fullName evidence="11">Phosphohydroxythreonine aminotransferase</fullName>
        <shortName evidence="11">PSAT</shortName>
    </alternativeName>
</protein>
<keyword evidence="7 11" id="KW-0663">Pyridoxal phosphate</keyword>
<dbReference type="Gene3D" id="3.40.640.10">
    <property type="entry name" value="Type I PLP-dependent aspartate aminotransferase-like (Major domain)"/>
    <property type="match status" value="1"/>
</dbReference>
<dbReference type="Gene3D" id="3.90.1150.10">
    <property type="entry name" value="Aspartate Aminotransferase, domain 1"/>
    <property type="match status" value="1"/>
</dbReference>
<keyword evidence="4 11" id="KW-0032">Aminotransferase</keyword>
<comment type="subcellular location">
    <subcellularLocation>
        <location evidence="11">Cytoplasm</location>
    </subcellularLocation>
</comment>
<dbReference type="RefSeq" id="WP_098460277.1">
    <property type="nucleotide sequence ID" value="NZ_PDJC01000001.1"/>
</dbReference>
<keyword evidence="6 11" id="KW-0808">Transferase</keyword>
<keyword evidence="14" id="KW-1185">Reference proteome</keyword>
<evidence type="ECO:0000313" key="14">
    <source>
        <dbReference type="Proteomes" id="UP000226079"/>
    </source>
</evidence>
<dbReference type="NCBIfam" id="TIGR01364">
    <property type="entry name" value="serC_1"/>
    <property type="match status" value="1"/>
</dbReference>
<dbReference type="GO" id="GO:0030170">
    <property type="term" value="F:pyridoxal phosphate binding"/>
    <property type="evidence" value="ECO:0007669"/>
    <property type="project" value="UniProtKB-UniRule"/>
</dbReference>
<dbReference type="GO" id="GO:0005737">
    <property type="term" value="C:cytoplasm"/>
    <property type="evidence" value="ECO:0007669"/>
    <property type="project" value="UniProtKB-SubCell"/>
</dbReference>
<evidence type="ECO:0000256" key="5">
    <source>
        <dbReference type="ARBA" id="ARBA00022605"/>
    </source>
</evidence>
<dbReference type="PANTHER" id="PTHR43247">
    <property type="entry name" value="PHOSPHOSERINE AMINOTRANSFERASE"/>
    <property type="match status" value="1"/>
</dbReference>
<feature type="modified residue" description="N6-(pyridoxal phosphate)lysine" evidence="11">
    <location>
        <position position="196"/>
    </location>
</feature>
<feature type="binding site" evidence="11">
    <location>
        <position position="172"/>
    </location>
    <ligand>
        <name>pyridoxal 5'-phosphate</name>
        <dbReference type="ChEBI" id="CHEBI:597326"/>
    </ligand>
</feature>
<dbReference type="Pfam" id="PF00266">
    <property type="entry name" value="Aminotran_5"/>
    <property type="match status" value="1"/>
</dbReference>
<keyword evidence="8 11" id="KW-0718">Serine biosynthesis</keyword>
<evidence type="ECO:0000256" key="8">
    <source>
        <dbReference type="ARBA" id="ARBA00023299"/>
    </source>
</evidence>
<proteinExistence type="inferred from homology"/>
<dbReference type="GO" id="GO:0006564">
    <property type="term" value="P:L-serine biosynthetic process"/>
    <property type="evidence" value="ECO:0007669"/>
    <property type="project" value="UniProtKB-UniRule"/>
</dbReference>
<evidence type="ECO:0000256" key="9">
    <source>
        <dbReference type="ARBA" id="ARBA00047630"/>
    </source>
</evidence>
<dbReference type="Proteomes" id="UP000226079">
    <property type="component" value="Unassembled WGS sequence"/>
</dbReference>
<comment type="caution">
    <text evidence="13">The sequence shown here is derived from an EMBL/GenBank/DDBJ whole genome shotgun (WGS) entry which is preliminary data.</text>
</comment>
<dbReference type="InterPro" id="IPR015422">
    <property type="entry name" value="PyrdxlP-dep_Trfase_small"/>
</dbReference>
<dbReference type="OrthoDB" id="9809412at2"/>
<dbReference type="PIRSF" id="PIRSF000525">
    <property type="entry name" value="SerC"/>
    <property type="match status" value="1"/>
</dbReference>
<dbReference type="InterPro" id="IPR000192">
    <property type="entry name" value="Aminotrans_V_dom"/>
</dbReference>
<dbReference type="NCBIfam" id="NF003764">
    <property type="entry name" value="PRK05355.1"/>
    <property type="match status" value="1"/>
</dbReference>
<evidence type="ECO:0000256" key="3">
    <source>
        <dbReference type="ARBA" id="ARBA00006904"/>
    </source>
</evidence>
<dbReference type="SUPFAM" id="SSF53383">
    <property type="entry name" value="PLP-dependent transferases"/>
    <property type="match status" value="1"/>
</dbReference>
<sequence>MRVHNFSSGPAMLPFEVLEAAASELSDWRGSGMSVLEVSHRGKDFVACAAEAEALLREVMGIGDNYKVLFLQGGASGQFDAIPFNLTAAGDRVDFLNTGQWSAKAISAAKRQGLEVSVLADQADSKYTDTPAAGSFEVHPDAAYLHYTPNETIGGVEFGYIPESGSVPLVADMSSTILSRPIDVNRYGLIYAGAQKNMGPSGLCVVIVREDLLDKARPNTPSVWNYAAMAAADSMLNTPPTFGVYLLGKILQWVKDAGGLTAMADRNRAKAEALYGFIDASGYYSNPVATDSRSWMNVPFRQAKDELDKTFVAEATAAGLTNLAGHRSVGGMRASIYNAMPLEGVQALIDFMTDFERRNG</sequence>
<evidence type="ECO:0000313" key="13">
    <source>
        <dbReference type="EMBL" id="PFG16772.1"/>
    </source>
</evidence>
<feature type="binding site" evidence="11">
    <location>
        <position position="152"/>
    </location>
    <ligand>
        <name>pyridoxal 5'-phosphate</name>
        <dbReference type="ChEBI" id="CHEBI:597326"/>
    </ligand>
</feature>
<comment type="catalytic activity">
    <reaction evidence="10 11">
        <text>O-phospho-L-serine + 2-oxoglutarate = 3-phosphooxypyruvate + L-glutamate</text>
        <dbReference type="Rhea" id="RHEA:14329"/>
        <dbReference type="ChEBI" id="CHEBI:16810"/>
        <dbReference type="ChEBI" id="CHEBI:18110"/>
        <dbReference type="ChEBI" id="CHEBI:29985"/>
        <dbReference type="ChEBI" id="CHEBI:57524"/>
        <dbReference type="EC" id="2.6.1.52"/>
    </reaction>
</comment>
<reference evidence="13 14" key="1">
    <citation type="submission" date="2017-10" db="EMBL/GenBank/DDBJ databases">
        <title>Sequencing the genomes of 1000 actinobacteria strains.</title>
        <authorList>
            <person name="Klenk H.-P."/>
        </authorList>
    </citation>
    <scope>NUCLEOTIDE SEQUENCE [LARGE SCALE GENOMIC DNA]</scope>
    <source>
        <strain evidence="13 14">DSM 15597</strain>
    </source>
</reference>
<evidence type="ECO:0000259" key="12">
    <source>
        <dbReference type="Pfam" id="PF00266"/>
    </source>
</evidence>
<evidence type="ECO:0000256" key="10">
    <source>
        <dbReference type="ARBA" id="ARBA00049007"/>
    </source>
</evidence>
<dbReference type="PANTHER" id="PTHR43247:SF1">
    <property type="entry name" value="PHOSPHOSERINE AMINOTRANSFERASE"/>
    <property type="match status" value="1"/>
</dbReference>
<comment type="pathway">
    <text evidence="2 11">Amino-acid biosynthesis; L-serine biosynthesis; L-serine from 3-phospho-D-glycerate: step 2/3.</text>
</comment>
<keyword evidence="11" id="KW-0664">Pyridoxine biosynthesis</keyword>
<evidence type="ECO:0000256" key="7">
    <source>
        <dbReference type="ARBA" id="ARBA00022898"/>
    </source>
</evidence>
<dbReference type="InterPro" id="IPR015424">
    <property type="entry name" value="PyrdxlP-dep_Trfase"/>
</dbReference>
<feature type="binding site" evidence="11">
    <location>
        <begin position="237"/>
        <end position="238"/>
    </location>
    <ligand>
        <name>pyridoxal 5'-phosphate</name>
        <dbReference type="ChEBI" id="CHEBI:597326"/>
    </ligand>
</feature>
<dbReference type="GO" id="GO:0008615">
    <property type="term" value="P:pyridoxine biosynthetic process"/>
    <property type="evidence" value="ECO:0007669"/>
    <property type="project" value="UniProtKB-UniRule"/>
</dbReference>
<feature type="binding site" evidence="11">
    <location>
        <position position="195"/>
    </location>
    <ligand>
        <name>pyridoxal 5'-phosphate</name>
        <dbReference type="ChEBI" id="CHEBI:597326"/>
    </ligand>
</feature>
<comment type="cofactor">
    <cofactor evidence="11">
        <name>pyridoxal 5'-phosphate</name>
        <dbReference type="ChEBI" id="CHEBI:597326"/>
    </cofactor>
    <text evidence="11">Binds 1 pyridoxal phosphate per subunit.</text>
</comment>
<feature type="binding site" evidence="11">
    <location>
        <position position="41"/>
    </location>
    <ligand>
        <name>L-glutamate</name>
        <dbReference type="ChEBI" id="CHEBI:29985"/>
    </ligand>
</feature>
<feature type="binding site" evidence="11">
    <location>
        <begin position="75"/>
        <end position="76"/>
    </location>
    <ligand>
        <name>pyridoxal 5'-phosphate</name>
        <dbReference type="ChEBI" id="CHEBI:597326"/>
    </ligand>
</feature>
<comment type="similarity">
    <text evidence="3 11">Belongs to the class-V pyridoxal-phosphate-dependent aminotransferase family. SerC subfamily.</text>
</comment>
<name>A0A2A9CT31_9ACTN</name>
<dbReference type="FunFam" id="3.90.1150.10:FF:000006">
    <property type="entry name" value="Phosphoserine aminotransferase"/>
    <property type="match status" value="1"/>
</dbReference>
<dbReference type="InterPro" id="IPR022278">
    <property type="entry name" value="Pser_aminoTfrase"/>
</dbReference>
<gene>
    <name evidence="11" type="primary">serC</name>
    <name evidence="13" type="ORF">ATK74_1325</name>
</gene>
<dbReference type="EMBL" id="PDJC01000001">
    <property type="protein sequence ID" value="PFG16772.1"/>
    <property type="molecule type" value="Genomic_DNA"/>
</dbReference>
<comment type="catalytic activity">
    <reaction evidence="9 11">
        <text>4-(phosphooxy)-L-threonine + 2-oxoglutarate = (R)-3-hydroxy-2-oxo-4-phosphooxybutanoate + L-glutamate</text>
        <dbReference type="Rhea" id="RHEA:16573"/>
        <dbReference type="ChEBI" id="CHEBI:16810"/>
        <dbReference type="ChEBI" id="CHEBI:29985"/>
        <dbReference type="ChEBI" id="CHEBI:58452"/>
        <dbReference type="ChEBI" id="CHEBI:58538"/>
        <dbReference type="EC" id="2.6.1.52"/>
    </reaction>
</comment>
<comment type="pathway">
    <text evidence="11">Cofactor biosynthesis; pyridoxine 5'-phosphate biosynthesis; pyridoxine 5'-phosphate from D-erythrose 4-phosphate: step 3/5.</text>
</comment>
<feature type="domain" description="Aminotransferase class V" evidence="12">
    <location>
        <begin position="4"/>
        <end position="348"/>
    </location>
</feature>
<dbReference type="FunFam" id="3.40.640.10:FF:000010">
    <property type="entry name" value="Phosphoserine aminotransferase"/>
    <property type="match status" value="1"/>
</dbReference>
<dbReference type="EC" id="2.6.1.52" evidence="11"/>
<evidence type="ECO:0000256" key="6">
    <source>
        <dbReference type="ARBA" id="ARBA00022679"/>
    </source>
</evidence>
<feature type="binding site" evidence="11">
    <location>
        <position position="8"/>
    </location>
    <ligand>
        <name>L-glutamate</name>
        <dbReference type="ChEBI" id="CHEBI:29985"/>
    </ligand>
</feature>
<evidence type="ECO:0000256" key="4">
    <source>
        <dbReference type="ARBA" id="ARBA00022576"/>
    </source>
</evidence>
<dbReference type="GO" id="GO:0004648">
    <property type="term" value="F:O-phospho-L-serine:2-oxoglutarate aminotransferase activity"/>
    <property type="evidence" value="ECO:0007669"/>
    <property type="project" value="UniProtKB-UniRule"/>
</dbReference>
<keyword evidence="5 11" id="KW-0028">Amino-acid biosynthesis</keyword>
<accession>A0A2A9CT31</accession>
<keyword evidence="11" id="KW-0963">Cytoplasm</keyword>
<dbReference type="HAMAP" id="MF_00160">
    <property type="entry name" value="SerC_aminotrans_5"/>
    <property type="match status" value="1"/>
</dbReference>
<dbReference type="UniPathway" id="UPA00244">
    <property type="reaction ID" value="UER00311"/>
</dbReference>
<dbReference type="InterPro" id="IPR015421">
    <property type="entry name" value="PyrdxlP-dep_Trfase_major"/>
</dbReference>
<feature type="binding site" evidence="11">
    <location>
        <position position="101"/>
    </location>
    <ligand>
        <name>pyridoxal 5'-phosphate</name>
        <dbReference type="ChEBI" id="CHEBI:597326"/>
    </ligand>
</feature>
<organism evidence="13 14">
    <name type="scientific">Propionicimonas paludicola</name>
    <dbReference type="NCBI Taxonomy" id="185243"/>
    <lineage>
        <taxon>Bacteria</taxon>
        <taxon>Bacillati</taxon>
        <taxon>Actinomycetota</taxon>
        <taxon>Actinomycetes</taxon>
        <taxon>Propionibacteriales</taxon>
        <taxon>Nocardioidaceae</taxon>
        <taxon>Propionicimonas</taxon>
    </lineage>
</organism>
<evidence type="ECO:0000256" key="2">
    <source>
        <dbReference type="ARBA" id="ARBA00005099"/>
    </source>
</evidence>